<feature type="transmembrane region" description="Helical" evidence="10">
    <location>
        <begin position="168"/>
        <end position="192"/>
    </location>
</feature>
<dbReference type="NCBIfam" id="TIGR00797">
    <property type="entry name" value="matE"/>
    <property type="match status" value="1"/>
</dbReference>
<evidence type="ECO:0000256" key="5">
    <source>
        <dbReference type="ARBA" id="ARBA00022692"/>
    </source>
</evidence>
<keyword evidence="6 10" id="KW-1133">Transmembrane helix</keyword>
<keyword evidence="12" id="KW-1185">Reference proteome</keyword>
<comment type="subcellular location">
    <subcellularLocation>
        <location evidence="1">Cell inner membrane</location>
        <topology evidence="1">Multi-pass membrane protein</topology>
    </subcellularLocation>
</comment>
<evidence type="ECO:0000313" key="12">
    <source>
        <dbReference type="Proteomes" id="UP000832034"/>
    </source>
</evidence>
<keyword evidence="4" id="KW-1003">Cell membrane</keyword>
<dbReference type="RefSeq" id="WP_019958625.1">
    <property type="nucleotide sequence ID" value="NZ_CP091512.1"/>
</dbReference>
<evidence type="ECO:0000313" key="11">
    <source>
        <dbReference type="EMBL" id="UOO91771.1"/>
    </source>
</evidence>
<evidence type="ECO:0000256" key="7">
    <source>
        <dbReference type="ARBA" id="ARBA00023065"/>
    </source>
</evidence>
<protein>
    <recommendedName>
        <fullName evidence="9">Multidrug-efflux transporter</fullName>
    </recommendedName>
</protein>
<evidence type="ECO:0000256" key="2">
    <source>
        <dbReference type="ARBA" id="ARBA00022448"/>
    </source>
</evidence>
<keyword evidence="3" id="KW-0050">Antiport</keyword>
<dbReference type="Proteomes" id="UP000832034">
    <property type="component" value="Chromosome"/>
</dbReference>
<evidence type="ECO:0000256" key="8">
    <source>
        <dbReference type="ARBA" id="ARBA00023136"/>
    </source>
</evidence>
<feature type="transmembrane region" description="Helical" evidence="10">
    <location>
        <begin position="198"/>
        <end position="221"/>
    </location>
</feature>
<feature type="transmembrane region" description="Helical" evidence="10">
    <location>
        <begin position="285"/>
        <end position="310"/>
    </location>
</feature>
<evidence type="ECO:0000256" key="6">
    <source>
        <dbReference type="ARBA" id="ARBA00022989"/>
    </source>
</evidence>
<feature type="transmembrane region" description="Helical" evidence="10">
    <location>
        <begin position="101"/>
        <end position="123"/>
    </location>
</feature>
<gene>
    <name evidence="11" type="ORF">LVJ81_09020</name>
</gene>
<dbReference type="PANTHER" id="PTHR43298:SF2">
    <property type="entry name" value="FMN_FAD EXPORTER YEEO-RELATED"/>
    <property type="match status" value="1"/>
</dbReference>
<feature type="transmembrane region" description="Helical" evidence="10">
    <location>
        <begin position="60"/>
        <end position="81"/>
    </location>
</feature>
<dbReference type="InterPro" id="IPR002528">
    <property type="entry name" value="MATE_fam"/>
</dbReference>
<feature type="transmembrane region" description="Helical" evidence="10">
    <location>
        <begin position="135"/>
        <end position="156"/>
    </location>
</feature>
<feature type="transmembrane region" description="Helical" evidence="10">
    <location>
        <begin position="20"/>
        <end position="40"/>
    </location>
</feature>
<dbReference type="InterPro" id="IPR050222">
    <property type="entry name" value="MATE_MdtK"/>
</dbReference>
<keyword evidence="2" id="KW-0813">Transport</keyword>
<dbReference type="CDD" id="cd13131">
    <property type="entry name" value="MATE_NorM_like"/>
    <property type="match status" value="1"/>
</dbReference>
<evidence type="ECO:0000256" key="4">
    <source>
        <dbReference type="ARBA" id="ARBA00022475"/>
    </source>
</evidence>
<reference evidence="11" key="2">
    <citation type="journal article" date="2022" name="Res Sq">
        <title>Evolution of multicellular longitudinally dividing oral cavity symbionts (Neisseriaceae).</title>
        <authorList>
            <person name="Nyongesa S."/>
            <person name="Weber P."/>
            <person name="Bernet E."/>
            <person name="Pullido F."/>
            <person name="Nieckarz M."/>
            <person name="Delaby M."/>
            <person name="Nieves C."/>
            <person name="Viehboeck T."/>
            <person name="Krause N."/>
            <person name="Rivera-Millot A."/>
            <person name="Nakamura A."/>
            <person name="Vischer N."/>
            <person name="VanNieuwenhze M."/>
            <person name="Brun Y."/>
            <person name="Cava F."/>
            <person name="Bulgheresi S."/>
            <person name="Veyrier F."/>
        </authorList>
    </citation>
    <scope>NUCLEOTIDE SEQUENCE</scope>
    <source>
        <strain evidence="11">SAG 1488-6</strain>
    </source>
</reference>
<evidence type="ECO:0000256" key="10">
    <source>
        <dbReference type="SAM" id="Phobius"/>
    </source>
</evidence>
<dbReference type="PIRSF" id="PIRSF006603">
    <property type="entry name" value="DinF"/>
    <property type="match status" value="1"/>
</dbReference>
<dbReference type="EMBL" id="CP091512">
    <property type="protein sequence ID" value="UOO91771.1"/>
    <property type="molecule type" value="Genomic_DNA"/>
</dbReference>
<feature type="transmembrane region" description="Helical" evidence="10">
    <location>
        <begin position="394"/>
        <end position="415"/>
    </location>
</feature>
<feature type="transmembrane region" description="Helical" evidence="10">
    <location>
        <begin position="254"/>
        <end position="273"/>
    </location>
</feature>
<sequence>MLFDLNRFSGGVYRSEAKKIIQLAWPMFVAQIAQVGVGVVDTVMAGRYGAEDLAAVALGTSLFLTIYISLMGVLTALNPIVSQLYGAQKTSEISKVGSQGLWLALLLSVLGMLVLWALIVPLNRYFELSAYVKHVFAYFMFWVAFALPFALLYRSLHAYASSLNRPKPIMWISLIGLALSVPVNYVLIYGLWGLPALGGIGCALATVFVFAFNTICLWLYISLHPYFKQFGSLSLKGGIDVAVLKRIVSLGIPIGLSFLIEVSLFTMIAILIANLGVEYVASQQVVINISTMVYMVPQSLGAALSVCVGYAIGRGHFQRARYIAGVGLSIGLIASLMTVLVIVTGRYHIVSLYTTDAAVIAIASALLVFNAVFQIPDALQTIATGALRGYKITRLPMIVHLIAFWGLGLCLGYVLCYRFNMGIYGFWSALILSLSVAAVAFIILLSRVSKRFLSKYHHEN</sequence>
<keyword evidence="8 10" id="KW-0472">Membrane</keyword>
<feature type="transmembrane region" description="Helical" evidence="10">
    <location>
        <begin position="421"/>
        <end position="445"/>
    </location>
</feature>
<name>A0ABY4E7M8_VITST</name>
<keyword evidence="5 10" id="KW-0812">Transmembrane</keyword>
<evidence type="ECO:0000256" key="3">
    <source>
        <dbReference type="ARBA" id="ARBA00022449"/>
    </source>
</evidence>
<dbReference type="PANTHER" id="PTHR43298">
    <property type="entry name" value="MULTIDRUG RESISTANCE PROTEIN NORM-RELATED"/>
    <property type="match status" value="1"/>
</dbReference>
<feature type="transmembrane region" description="Helical" evidence="10">
    <location>
        <begin position="349"/>
        <end position="373"/>
    </location>
</feature>
<evidence type="ECO:0000256" key="1">
    <source>
        <dbReference type="ARBA" id="ARBA00004429"/>
    </source>
</evidence>
<keyword evidence="7" id="KW-0406">Ion transport</keyword>
<dbReference type="InterPro" id="IPR048279">
    <property type="entry name" value="MdtK-like"/>
</dbReference>
<reference evidence="11" key="1">
    <citation type="submission" date="2021-12" db="EMBL/GenBank/DDBJ databases">
        <authorList>
            <person name="Veyrier F.J."/>
        </authorList>
    </citation>
    <scope>NUCLEOTIDE SEQUENCE</scope>
    <source>
        <strain evidence="11">SAG 1488-6</strain>
    </source>
</reference>
<feature type="transmembrane region" description="Helical" evidence="10">
    <location>
        <begin position="322"/>
        <end position="343"/>
    </location>
</feature>
<proteinExistence type="predicted"/>
<dbReference type="Pfam" id="PF01554">
    <property type="entry name" value="MatE"/>
    <property type="match status" value="2"/>
</dbReference>
<accession>A0ABY4E7M8</accession>
<organism evidence="11 12">
    <name type="scientific">Vitreoscilla stercoraria</name>
    <dbReference type="NCBI Taxonomy" id="61"/>
    <lineage>
        <taxon>Bacteria</taxon>
        <taxon>Pseudomonadati</taxon>
        <taxon>Pseudomonadota</taxon>
        <taxon>Betaproteobacteria</taxon>
        <taxon>Neisseriales</taxon>
        <taxon>Neisseriaceae</taxon>
        <taxon>Vitreoscilla</taxon>
    </lineage>
</organism>
<evidence type="ECO:0000256" key="9">
    <source>
        <dbReference type="ARBA" id="ARBA00031636"/>
    </source>
</evidence>